<dbReference type="InterPro" id="IPR011042">
    <property type="entry name" value="6-blade_b-propeller_TolB-like"/>
</dbReference>
<comment type="caution">
    <text evidence="4">The sequence shown here is derived from an EMBL/GenBank/DDBJ whole genome shotgun (WGS) entry which is preliminary data.</text>
</comment>
<feature type="chain" id="PRO_5037343664" evidence="2">
    <location>
        <begin position="26"/>
        <end position="383"/>
    </location>
</feature>
<dbReference type="RefSeq" id="WP_189992591.1">
    <property type="nucleotide sequence ID" value="NZ_BMZS01000009.1"/>
</dbReference>
<feature type="signal peptide" evidence="2">
    <location>
        <begin position="1"/>
        <end position="25"/>
    </location>
</feature>
<dbReference type="Gene3D" id="2.120.10.30">
    <property type="entry name" value="TolB, C-terminal domain"/>
    <property type="match status" value="1"/>
</dbReference>
<dbReference type="EMBL" id="BMZS01000009">
    <property type="protein sequence ID" value="GHD57142.1"/>
    <property type="molecule type" value="Genomic_DNA"/>
</dbReference>
<evidence type="ECO:0000313" key="5">
    <source>
        <dbReference type="Proteomes" id="UP000630353"/>
    </source>
</evidence>
<evidence type="ECO:0000256" key="1">
    <source>
        <dbReference type="SAM" id="MobiDB-lite"/>
    </source>
</evidence>
<dbReference type="AlphaFoldDB" id="A0A918XUF4"/>
<organism evidence="4 5">
    <name type="scientific">Thalassobaculum fulvum</name>
    <dbReference type="NCBI Taxonomy" id="1633335"/>
    <lineage>
        <taxon>Bacteria</taxon>
        <taxon>Pseudomonadati</taxon>
        <taxon>Pseudomonadota</taxon>
        <taxon>Alphaproteobacteria</taxon>
        <taxon>Rhodospirillales</taxon>
        <taxon>Thalassobaculaceae</taxon>
        <taxon>Thalassobaculum</taxon>
    </lineage>
</organism>
<proteinExistence type="predicted"/>
<feature type="region of interest" description="Disordered" evidence="1">
    <location>
        <begin position="198"/>
        <end position="227"/>
    </location>
</feature>
<name>A0A918XUF4_9PROT</name>
<evidence type="ECO:0000256" key="2">
    <source>
        <dbReference type="SAM" id="SignalP"/>
    </source>
</evidence>
<dbReference type="InterPro" id="IPR011041">
    <property type="entry name" value="Quinoprot_gluc/sorb_DH_b-prop"/>
</dbReference>
<dbReference type="Pfam" id="PF07995">
    <property type="entry name" value="GSDH"/>
    <property type="match status" value="1"/>
</dbReference>
<feature type="domain" description="Glucose/Sorbosone dehydrogenase" evidence="3">
    <location>
        <begin position="45"/>
        <end position="374"/>
    </location>
</feature>
<accession>A0A918XUF4</accession>
<dbReference type="SUPFAM" id="SSF50952">
    <property type="entry name" value="Soluble quinoprotein glucose dehydrogenase"/>
    <property type="match status" value="1"/>
</dbReference>
<dbReference type="InterPro" id="IPR012938">
    <property type="entry name" value="Glc/Sorbosone_DH"/>
</dbReference>
<dbReference type="PANTHER" id="PTHR19328">
    <property type="entry name" value="HEDGEHOG-INTERACTING PROTEIN"/>
    <property type="match status" value="1"/>
</dbReference>
<evidence type="ECO:0000259" key="3">
    <source>
        <dbReference type="Pfam" id="PF07995"/>
    </source>
</evidence>
<keyword evidence="2" id="KW-0732">Signal</keyword>
<reference evidence="4" key="1">
    <citation type="journal article" date="2014" name="Int. J. Syst. Evol. Microbiol.">
        <title>Complete genome sequence of Corynebacterium casei LMG S-19264T (=DSM 44701T), isolated from a smear-ripened cheese.</title>
        <authorList>
            <consortium name="US DOE Joint Genome Institute (JGI-PGF)"/>
            <person name="Walter F."/>
            <person name="Albersmeier A."/>
            <person name="Kalinowski J."/>
            <person name="Ruckert C."/>
        </authorList>
    </citation>
    <scope>NUCLEOTIDE SEQUENCE</scope>
    <source>
        <strain evidence="4">KCTC 42651</strain>
    </source>
</reference>
<keyword evidence="5" id="KW-1185">Reference proteome</keyword>
<gene>
    <name evidence="4" type="ORF">GCM10017083_38200</name>
</gene>
<reference evidence="4" key="2">
    <citation type="submission" date="2020-09" db="EMBL/GenBank/DDBJ databases">
        <authorList>
            <person name="Sun Q."/>
            <person name="Kim S."/>
        </authorList>
    </citation>
    <scope>NUCLEOTIDE SEQUENCE</scope>
    <source>
        <strain evidence="4">KCTC 42651</strain>
    </source>
</reference>
<sequence length="383" mass="40711">MRLTVALMALAAGGALLTASPGVGAATRAQAKACELVAEARATGLEHPWGLAFLPYGRALVTERPGRLRLVDPSTGWSTVVEGTPDVVARGQGGLLDVALHPGFAENRLVYLSYSAGYGGGAGTGVARGRLVLDATPPRLERLETIFRINRPSGTTRHFGSRLVFDPDGYLFVTVGDRGEAERAQDPADHAGSVLRLRDDGSAPADNPFAGGGGAPEAWSTGHRNPQGMAWDRERDRLWAVEHGARGGDEINLPQRGRNYGWPTISYGVHYSGLPIGEGTAAPGLEQPVYYWDPSIAPSGLAVVTGDLFPAWRGDLLVGALKDQMLVHLTVEGDRVVGEERLFRRSFGRVRDVRMGPDGAIWLLTDEPDGKLIRIAPAAGTCG</sequence>
<protein>
    <submittedName>
        <fullName evidence="4">Glucose sorbosone dehydrogenase</fullName>
    </submittedName>
</protein>
<dbReference type="PANTHER" id="PTHR19328:SF75">
    <property type="entry name" value="ALDOSE SUGAR DEHYDROGENASE YLII"/>
    <property type="match status" value="1"/>
</dbReference>
<dbReference type="Proteomes" id="UP000630353">
    <property type="component" value="Unassembled WGS sequence"/>
</dbReference>
<evidence type="ECO:0000313" key="4">
    <source>
        <dbReference type="EMBL" id="GHD57142.1"/>
    </source>
</evidence>